<proteinExistence type="predicted"/>
<dbReference type="RefSeq" id="WP_093303564.1">
    <property type="nucleotide sequence ID" value="NZ_FOOH01000006.1"/>
</dbReference>
<keyword evidence="2" id="KW-1185">Reference proteome</keyword>
<name>A0A1I2L227_9FLAO</name>
<dbReference type="Proteomes" id="UP000199116">
    <property type="component" value="Unassembled WGS sequence"/>
</dbReference>
<dbReference type="AlphaFoldDB" id="A0A1I2L227"/>
<evidence type="ECO:0000313" key="2">
    <source>
        <dbReference type="Proteomes" id="UP000199116"/>
    </source>
</evidence>
<dbReference type="InterPro" id="IPR043749">
    <property type="entry name" value="DUF5694"/>
</dbReference>
<dbReference type="Pfam" id="PF18950">
    <property type="entry name" value="DUF5694"/>
    <property type="match status" value="1"/>
</dbReference>
<evidence type="ECO:0008006" key="3">
    <source>
        <dbReference type="Google" id="ProtNLM"/>
    </source>
</evidence>
<evidence type="ECO:0000313" key="1">
    <source>
        <dbReference type="EMBL" id="SFF71371.1"/>
    </source>
</evidence>
<dbReference type="EMBL" id="FOOH01000006">
    <property type="protein sequence ID" value="SFF71371.1"/>
    <property type="molecule type" value="Genomic_DNA"/>
</dbReference>
<gene>
    <name evidence="1" type="ORF">SAMN04488033_10619</name>
</gene>
<organism evidence="1 2">
    <name type="scientific">Salegentibacter agarivorans</name>
    <dbReference type="NCBI Taxonomy" id="345907"/>
    <lineage>
        <taxon>Bacteria</taxon>
        <taxon>Pseudomonadati</taxon>
        <taxon>Bacteroidota</taxon>
        <taxon>Flavobacteriia</taxon>
        <taxon>Flavobacteriales</taxon>
        <taxon>Flavobacteriaceae</taxon>
        <taxon>Salegentibacter</taxon>
    </lineage>
</organism>
<reference evidence="2" key="1">
    <citation type="submission" date="2016-10" db="EMBL/GenBank/DDBJ databases">
        <authorList>
            <person name="Varghese N."/>
            <person name="Submissions S."/>
        </authorList>
    </citation>
    <scope>NUCLEOTIDE SEQUENCE [LARGE SCALE GENOMIC DNA]</scope>
    <source>
        <strain evidence="2">DSM 23515</strain>
    </source>
</reference>
<sequence length="269" mass="31251">MKTTLIMMVLLSIQLQAQELKEPVKFENTVKVLNMGTFHMGYTPDATTTEFDEHDQKNIDRVHQIAQSIAEFNPTVILVERVPEKNSEVQKNYKKYVQNPDMKFKNPSEVELLAFEIGRLAGTNRIYGIDYKEGYYYGIAEKINDNYGIETYKKYFSVLDSLQKQYPEEEMSVLQKLQMSNNPMYKDMLLNINADILTHISTEGNAEGADEAAKFYHRNLVMYSNLNQIELNGDDRVFILMGASHTAFFDMWLERSPKYELINTTKFLK</sequence>
<accession>A0A1I2L227</accession>
<protein>
    <recommendedName>
        <fullName evidence="3">TraB family protein</fullName>
    </recommendedName>
</protein>